<feature type="binding site" evidence="7">
    <location>
        <position position="20"/>
    </location>
    <ligand>
        <name>substrate</name>
    </ligand>
</feature>
<evidence type="ECO:0000256" key="5">
    <source>
        <dbReference type="ARBA" id="ARBA00022801"/>
    </source>
</evidence>
<dbReference type="GO" id="GO:0016788">
    <property type="term" value="F:hydrolase activity, acting on ester bonds"/>
    <property type="evidence" value="ECO:0007669"/>
    <property type="project" value="InterPro"/>
</dbReference>
<dbReference type="Proteomes" id="UP000486602">
    <property type="component" value="Unassembled WGS sequence"/>
</dbReference>
<dbReference type="PIRSF" id="PIRSF006118">
    <property type="entry name" value="KDO8-P_Ptase"/>
    <property type="match status" value="1"/>
</dbReference>
<evidence type="ECO:0000256" key="7">
    <source>
        <dbReference type="PIRSR" id="PIRSR006118-2"/>
    </source>
</evidence>
<evidence type="ECO:0000256" key="3">
    <source>
        <dbReference type="ARBA" id="ARBA00011881"/>
    </source>
</evidence>
<dbReference type="PANTHER" id="PTHR21485">
    <property type="entry name" value="HAD SUPERFAMILY MEMBERS CMAS AND KDSC"/>
    <property type="match status" value="1"/>
</dbReference>
<proteinExistence type="inferred from homology"/>
<keyword evidence="4 7" id="KW-0479">Metal-binding</keyword>
<organism evidence="8 9">
    <name type="scientific">Cryomorpha ignava</name>
    <dbReference type="NCBI Taxonomy" id="101383"/>
    <lineage>
        <taxon>Bacteria</taxon>
        <taxon>Pseudomonadati</taxon>
        <taxon>Bacteroidota</taxon>
        <taxon>Flavobacteriia</taxon>
        <taxon>Flavobacteriales</taxon>
        <taxon>Cryomorphaceae</taxon>
        <taxon>Cryomorpha</taxon>
    </lineage>
</organism>
<dbReference type="GO" id="GO:0008781">
    <property type="term" value="F:N-acylneuraminate cytidylyltransferase activity"/>
    <property type="evidence" value="ECO:0007669"/>
    <property type="project" value="TreeGrafter"/>
</dbReference>
<reference evidence="8 9" key="1">
    <citation type="submission" date="2020-02" db="EMBL/GenBank/DDBJ databases">
        <title>Out from the shadows clarifying the taxonomy of the family Cryomorphaceae and related taxa by utilizing the GTDB taxonomic framework.</title>
        <authorList>
            <person name="Bowman J.P."/>
        </authorList>
    </citation>
    <scope>NUCLEOTIDE SEQUENCE [LARGE SCALE GENOMIC DNA]</scope>
    <source>
        <strain evidence="8 9">QSSC 1-22</strain>
    </source>
</reference>
<gene>
    <name evidence="8" type="ORF">G3O08_10660</name>
</gene>
<dbReference type="SFLD" id="SFLDG01136">
    <property type="entry name" value="C1.6:_Phosphoserine_Phosphatas"/>
    <property type="match status" value="1"/>
</dbReference>
<dbReference type="InterPro" id="IPR036412">
    <property type="entry name" value="HAD-like_sf"/>
</dbReference>
<dbReference type="Pfam" id="PF00702">
    <property type="entry name" value="Hydrolase"/>
    <property type="match status" value="1"/>
</dbReference>
<evidence type="ECO:0000256" key="1">
    <source>
        <dbReference type="ARBA" id="ARBA00001946"/>
    </source>
</evidence>
<keyword evidence="6 7" id="KW-0460">Magnesium</keyword>
<evidence type="ECO:0000313" key="9">
    <source>
        <dbReference type="Proteomes" id="UP000486602"/>
    </source>
</evidence>
<dbReference type="InterPro" id="IPR050793">
    <property type="entry name" value="CMP-NeuNAc_synthase"/>
</dbReference>
<evidence type="ECO:0000313" key="8">
    <source>
        <dbReference type="EMBL" id="NEN23960.1"/>
    </source>
</evidence>
<protein>
    <submittedName>
        <fullName evidence="8">HAD hydrolase family protein</fullName>
    </submittedName>
</protein>
<comment type="subunit">
    <text evidence="3">Homotetramer.</text>
</comment>
<comment type="similarity">
    <text evidence="2">Belongs to the KdsC family.</text>
</comment>
<dbReference type="PANTHER" id="PTHR21485:SF3">
    <property type="entry name" value="N-ACYLNEURAMINATE CYTIDYLYLTRANSFERASE"/>
    <property type="match status" value="1"/>
</dbReference>
<evidence type="ECO:0000256" key="6">
    <source>
        <dbReference type="ARBA" id="ARBA00022842"/>
    </source>
</evidence>
<dbReference type="NCBIfam" id="TIGR01670">
    <property type="entry name" value="KdsC-phosphatas"/>
    <property type="match status" value="1"/>
</dbReference>
<dbReference type="InterPro" id="IPR023214">
    <property type="entry name" value="HAD_sf"/>
</dbReference>
<accession>A0A7K3WQL8</accession>
<dbReference type="EMBL" id="JAAGVY010000017">
    <property type="protein sequence ID" value="NEN23960.1"/>
    <property type="molecule type" value="Genomic_DNA"/>
</dbReference>
<dbReference type="AlphaFoldDB" id="A0A7K3WQL8"/>
<feature type="binding site" evidence="7">
    <location>
        <position position="18"/>
    </location>
    <ligand>
        <name>Mg(2+)</name>
        <dbReference type="ChEBI" id="CHEBI:18420"/>
    </ligand>
</feature>
<sequence length="174" mass="19236">MTKSYKELLPAITTLIFDVDGVFTNGTVQIMPDGQLVRTLNSKDSYAVQYAVKKGYSIVVITGGNSIAVRESLQGLGISHIFMESKNKALVYNKFLSDHGIKPEETLYMGDDIPDYQVMEKSGVAACPADASAEIKQISQYVSHRKGGEGCVRDIIEQTLKVQGKWFDTDAFDW</sequence>
<comment type="caution">
    <text evidence="8">The sequence shown here is derived from an EMBL/GenBank/DDBJ whole genome shotgun (WGS) entry which is preliminary data.</text>
</comment>
<dbReference type="SFLD" id="SFLDG01138">
    <property type="entry name" value="C1.6.2:_Deoxy-d-mannose-octulo"/>
    <property type="match status" value="1"/>
</dbReference>
<keyword evidence="5 8" id="KW-0378">Hydrolase</keyword>
<name>A0A7K3WQL8_9FLAO</name>
<dbReference type="GO" id="GO:0046872">
    <property type="term" value="F:metal ion binding"/>
    <property type="evidence" value="ECO:0007669"/>
    <property type="project" value="UniProtKB-KW"/>
</dbReference>
<dbReference type="RefSeq" id="WP_163285351.1">
    <property type="nucleotide sequence ID" value="NZ_JAAGVY010000017.1"/>
</dbReference>
<dbReference type="SFLD" id="SFLDS00003">
    <property type="entry name" value="Haloacid_Dehalogenase"/>
    <property type="match status" value="1"/>
</dbReference>
<keyword evidence="9" id="KW-1185">Reference proteome</keyword>
<comment type="cofactor">
    <cofactor evidence="1 7">
        <name>Mg(2+)</name>
        <dbReference type="ChEBI" id="CHEBI:18420"/>
    </cofactor>
</comment>
<evidence type="ECO:0000256" key="4">
    <source>
        <dbReference type="ARBA" id="ARBA00022723"/>
    </source>
</evidence>
<feature type="binding site" evidence="7">
    <location>
        <position position="111"/>
    </location>
    <ligand>
        <name>Mg(2+)</name>
        <dbReference type="ChEBI" id="CHEBI:18420"/>
    </ligand>
</feature>
<dbReference type="FunFam" id="3.40.50.1000:FF:000029">
    <property type="entry name" value="3-deoxy-D-manno-octulosonate 8-phosphate phosphatase KdsC"/>
    <property type="match status" value="1"/>
</dbReference>
<evidence type="ECO:0000256" key="2">
    <source>
        <dbReference type="ARBA" id="ARBA00005893"/>
    </source>
</evidence>
<dbReference type="InterPro" id="IPR010023">
    <property type="entry name" value="KdsC_fam"/>
</dbReference>
<dbReference type="Gene3D" id="3.40.50.1000">
    <property type="entry name" value="HAD superfamily/HAD-like"/>
    <property type="match status" value="1"/>
</dbReference>
<dbReference type="SUPFAM" id="SSF56784">
    <property type="entry name" value="HAD-like"/>
    <property type="match status" value="1"/>
</dbReference>